<reference evidence="1 2" key="1">
    <citation type="submission" date="2016-10" db="EMBL/GenBank/DDBJ databases">
        <authorList>
            <person name="de Groot N.N."/>
        </authorList>
    </citation>
    <scope>NUCLEOTIDE SEQUENCE [LARGE SCALE GENOMIC DNA]</scope>
    <source>
        <strain evidence="1 2">DSM 27375</strain>
    </source>
</reference>
<proteinExistence type="predicted"/>
<accession>A0A1G7KS35</accession>
<evidence type="ECO:0000313" key="1">
    <source>
        <dbReference type="EMBL" id="SDF40058.1"/>
    </source>
</evidence>
<dbReference type="Proteomes" id="UP000182284">
    <property type="component" value="Unassembled WGS sequence"/>
</dbReference>
<sequence>MTISEKAMMGRNGFLFLNGKDSNNLLGHLAGEVPLLTSALSVHRHNRTVIERLNVPFLGIIVPEAHCVYPENLPDGIEISAARPVREVLDQMAPGYHYPLEELLAYKAQGGTVYTGRDSHWTQPAALECYKTLRGRIGRTRDLELAYQPSLDSETGDLSIGSYHDVVNAERQRMFGQETSYFNVFASLILNHGNVLVLYNPKGKGRCLAFGTSFSARLVPAYASDFEEVVFCYGTTVDPAMVRLVKPDCVISELPERFLHFPSYAVEGGTLINLLLGLHDHKDKSTAQIKAQTSVPNHVAELGAFFAGVNARAMGHPALQFMRQLEQELPDLAERVALLAPFLGEPMQKTALRLLLSGQFYNRGLVAQVSKFVDDGLLDIGKLALVPNSEAGLLTQIRILIRAGLNIRAAERLEHLFAQFGTGVEADYYATLLRRLA</sequence>
<dbReference type="AlphaFoldDB" id="A0A1G7KS35"/>
<organism evidence="1 2">
    <name type="scientific">Celeribacter baekdonensis</name>
    <dbReference type="NCBI Taxonomy" id="875171"/>
    <lineage>
        <taxon>Bacteria</taxon>
        <taxon>Pseudomonadati</taxon>
        <taxon>Pseudomonadota</taxon>
        <taxon>Alphaproteobacteria</taxon>
        <taxon>Rhodobacterales</taxon>
        <taxon>Roseobacteraceae</taxon>
        <taxon>Celeribacter</taxon>
    </lineage>
</organism>
<evidence type="ECO:0000313" key="2">
    <source>
        <dbReference type="Proteomes" id="UP000182284"/>
    </source>
</evidence>
<gene>
    <name evidence="1" type="ORF">SAMN04488117_10421</name>
</gene>
<name>A0A1G7KS35_9RHOB</name>
<protein>
    <recommendedName>
        <fullName evidence="3">AlgX/AlgJ SGNH hydrolase-like domain-containing protein</fullName>
    </recommendedName>
</protein>
<dbReference type="OrthoDB" id="5243588at2"/>
<evidence type="ECO:0008006" key="3">
    <source>
        <dbReference type="Google" id="ProtNLM"/>
    </source>
</evidence>
<dbReference type="RefSeq" id="WP_074643653.1">
    <property type="nucleotide sequence ID" value="NZ_FNBL01000004.1"/>
</dbReference>
<dbReference type="EMBL" id="FNBL01000004">
    <property type="protein sequence ID" value="SDF40058.1"/>
    <property type="molecule type" value="Genomic_DNA"/>
</dbReference>